<accession>G2T4M4</accession>
<dbReference type="InterPro" id="IPR038765">
    <property type="entry name" value="Papain-like_cys_pep_sf"/>
</dbReference>
<dbReference type="AlphaFoldDB" id="G2T4M4"/>
<evidence type="ECO:0000259" key="1">
    <source>
        <dbReference type="Pfam" id="PF01841"/>
    </source>
</evidence>
<dbReference type="RefSeq" id="WP_014080958.1">
    <property type="nucleotide sequence ID" value="NC_015977.1"/>
</dbReference>
<dbReference type="BioCyc" id="RHOM585394:G1H02-2876-MONOMER"/>
<dbReference type="Pfam" id="PF01841">
    <property type="entry name" value="Transglut_core"/>
    <property type="match status" value="1"/>
</dbReference>
<sequence>MDMSLLQTKMKPATPLPELQTVEDIYRWIDENIAYGWQDKDGGTHTSEMKDFRRLYRTMSVTETLRQKIGTCIEQVALMHELLDAIGIPNQMYCCRIFEPDDYGNLEEEEHMHCFLLYFQNGKTYHMEHPNVEQKGIYEYPTEEAALRTITEYYVKLRGGKESPTTCFSGVPAGVSFREFNAFINHLA</sequence>
<proteinExistence type="predicted"/>
<dbReference type="Proteomes" id="UP000008178">
    <property type="component" value="Chromosome"/>
</dbReference>
<dbReference type="KEGG" id="rho:RHOM_14425"/>
<dbReference type="Gene3D" id="3.10.620.30">
    <property type="match status" value="1"/>
</dbReference>
<dbReference type="SUPFAM" id="SSF54001">
    <property type="entry name" value="Cysteine proteinases"/>
    <property type="match status" value="1"/>
</dbReference>
<protein>
    <recommendedName>
        <fullName evidence="1">Transglutaminase-like domain-containing protein</fullName>
    </recommendedName>
</protein>
<dbReference type="eggNOG" id="ENOG5033WCM">
    <property type="taxonomic scope" value="Bacteria"/>
</dbReference>
<reference evidence="2 3" key="1">
    <citation type="journal article" date="2015" name="Genome Announc.">
        <title>Complete genome sequence of the human gut symbiont Roseburia hominis.</title>
        <authorList>
            <person name="Travis A.J."/>
            <person name="Kelly D."/>
            <person name="Flint H.J."/>
            <person name="Aminov R.I."/>
        </authorList>
    </citation>
    <scope>NUCLEOTIDE SEQUENCE [LARGE SCALE GENOMIC DNA]</scope>
    <source>
        <strain evidence="3">DSM 16839 / JCM 17582 / NCIMB 14029 / A2-183</strain>
    </source>
</reference>
<evidence type="ECO:0000313" key="2">
    <source>
        <dbReference type="EMBL" id="AEN97991.1"/>
    </source>
</evidence>
<dbReference type="InterPro" id="IPR002931">
    <property type="entry name" value="Transglutaminase-like"/>
</dbReference>
<name>G2T4M4_ROSHA</name>
<evidence type="ECO:0000313" key="3">
    <source>
        <dbReference type="Proteomes" id="UP000008178"/>
    </source>
</evidence>
<dbReference type="EMBL" id="CP003040">
    <property type="protein sequence ID" value="AEN97991.1"/>
    <property type="molecule type" value="Genomic_DNA"/>
</dbReference>
<dbReference type="HOGENOM" id="CLU_1523274_0_0_9"/>
<feature type="domain" description="Transglutaminase-like" evidence="1">
    <location>
        <begin position="16"/>
        <end position="111"/>
    </location>
</feature>
<dbReference type="GeneID" id="93724596"/>
<keyword evidence="3" id="KW-1185">Reference proteome</keyword>
<gene>
    <name evidence="2" type="ordered locus">RHOM_14425</name>
</gene>
<organism evidence="2 3">
    <name type="scientific">Roseburia hominis (strain DSM 16839 / JCM 17582 / NCIMB 14029 / A2-183)</name>
    <dbReference type="NCBI Taxonomy" id="585394"/>
    <lineage>
        <taxon>Bacteria</taxon>
        <taxon>Bacillati</taxon>
        <taxon>Bacillota</taxon>
        <taxon>Clostridia</taxon>
        <taxon>Lachnospirales</taxon>
        <taxon>Lachnospiraceae</taxon>
        <taxon>Roseburia</taxon>
    </lineage>
</organism>